<evidence type="ECO:0000313" key="1">
    <source>
        <dbReference type="EMBL" id="KAK4009200.1"/>
    </source>
</evidence>
<sequence length="119" mass="13625">MYYKHIYRYLARKGNSAGTLDNKYQNIDFLPLTCRFDQILPIILRDHFWMTPSVQNLHSYFKLTILLAVWSLVITDPVITGVIEDVVCGPGMAAVKILNNVAPHIFDGVHVRTLGRPRQ</sequence>
<dbReference type="EMBL" id="JAOYFB010000003">
    <property type="protein sequence ID" value="KAK4009200.1"/>
    <property type="molecule type" value="Genomic_DNA"/>
</dbReference>
<proteinExistence type="predicted"/>
<keyword evidence="2" id="KW-1185">Reference proteome</keyword>
<organism evidence="1 2">
    <name type="scientific">Daphnia magna</name>
    <dbReference type="NCBI Taxonomy" id="35525"/>
    <lineage>
        <taxon>Eukaryota</taxon>
        <taxon>Metazoa</taxon>
        <taxon>Ecdysozoa</taxon>
        <taxon>Arthropoda</taxon>
        <taxon>Crustacea</taxon>
        <taxon>Branchiopoda</taxon>
        <taxon>Diplostraca</taxon>
        <taxon>Cladocera</taxon>
        <taxon>Anomopoda</taxon>
        <taxon>Daphniidae</taxon>
        <taxon>Daphnia</taxon>
    </lineage>
</organism>
<comment type="caution">
    <text evidence="1">The sequence shown here is derived from an EMBL/GenBank/DDBJ whole genome shotgun (WGS) entry which is preliminary data.</text>
</comment>
<reference evidence="1 2" key="1">
    <citation type="journal article" date="2023" name="Nucleic Acids Res.">
        <title>The hologenome of Daphnia magna reveals possible DNA methylation and microbiome-mediated evolution of the host genome.</title>
        <authorList>
            <person name="Chaturvedi A."/>
            <person name="Li X."/>
            <person name="Dhandapani V."/>
            <person name="Marshall H."/>
            <person name="Kissane S."/>
            <person name="Cuenca-Cambronero M."/>
            <person name="Asole G."/>
            <person name="Calvet F."/>
            <person name="Ruiz-Romero M."/>
            <person name="Marangio P."/>
            <person name="Guigo R."/>
            <person name="Rago D."/>
            <person name="Mirbahai L."/>
            <person name="Eastwood N."/>
            <person name="Colbourne J.K."/>
            <person name="Zhou J."/>
            <person name="Mallon E."/>
            <person name="Orsini L."/>
        </authorList>
    </citation>
    <scope>NUCLEOTIDE SEQUENCE [LARGE SCALE GENOMIC DNA]</scope>
    <source>
        <strain evidence="1">LRV0_1</strain>
    </source>
</reference>
<evidence type="ECO:0000313" key="2">
    <source>
        <dbReference type="Proteomes" id="UP001234178"/>
    </source>
</evidence>
<gene>
    <name evidence="1" type="ORF">OUZ56_018309</name>
</gene>
<protein>
    <submittedName>
        <fullName evidence="1">Uncharacterized protein</fullName>
    </submittedName>
</protein>
<name>A0ABQ9Z8H3_9CRUS</name>
<dbReference type="Proteomes" id="UP001234178">
    <property type="component" value="Unassembled WGS sequence"/>
</dbReference>
<accession>A0ABQ9Z8H3</accession>